<sequence>MARRDRTRDTDLGNGEWCLEDIVVLAPWPCESQGPALDDHGPSPGTEDQDEEEDDNPLLDLEADTSAAGKGNVDDNDHVEQLESTKT</sequence>
<reference evidence="2" key="2">
    <citation type="submission" date="2020-10" db="EMBL/GenBank/DDBJ databases">
        <authorList>
            <person name="Peck L.D."/>
            <person name="Nowell R.W."/>
            <person name="Flood J."/>
            <person name="Ryan M.J."/>
            <person name="Barraclough T.G."/>
        </authorList>
    </citation>
    <scope>NUCLEOTIDE SEQUENCE</scope>
    <source>
        <strain evidence="2">IMI 127659i</strain>
    </source>
</reference>
<evidence type="ECO:0000256" key="1">
    <source>
        <dbReference type="SAM" id="MobiDB-lite"/>
    </source>
</evidence>
<evidence type="ECO:0000313" key="3">
    <source>
        <dbReference type="Proteomes" id="UP000750502"/>
    </source>
</evidence>
<dbReference type="Proteomes" id="UP000750502">
    <property type="component" value="Unassembled WGS sequence"/>
</dbReference>
<dbReference type="EMBL" id="JADFTT010000285">
    <property type="protein sequence ID" value="KAG5763807.1"/>
    <property type="molecule type" value="Genomic_DNA"/>
</dbReference>
<evidence type="ECO:0000313" key="2">
    <source>
        <dbReference type="EMBL" id="KAG5763807.1"/>
    </source>
</evidence>
<feature type="compositionally biased region" description="Basic and acidic residues" evidence="1">
    <location>
        <begin position="72"/>
        <end position="87"/>
    </location>
</feature>
<comment type="caution">
    <text evidence="2">The sequence shown here is derived from an EMBL/GenBank/DDBJ whole genome shotgun (WGS) entry which is preliminary data.</text>
</comment>
<accession>A0A9P7L4D3</accession>
<protein>
    <submittedName>
        <fullName evidence="2">Uncharacterized protein</fullName>
    </submittedName>
</protein>
<proteinExistence type="predicted"/>
<reference evidence="2" key="1">
    <citation type="journal article" date="2020" name="bioRxiv">
        <title>Historical genomics reveals the evolutionary mechanisms behind multiple outbreaks of the host-specific coffee wilt pathogen Fusarium xylarioides.</title>
        <authorList>
            <person name="Peck D."/>
            <person name="Nowell R.W."/>
            <person name="Flood J."/>
            <person name="Ryan M.J."/>
            <person name="Barraclough T.G."/>
        </authorList>
    </citation>
    <scope>NUCLEOTIDE SEQUENCE</scope>
    <source>
        <strain evidence="2">IMI 127659i</strain>
    </source>
</reference>
<dbReference type="OrthoDB" id="10395217at2759"/>
<keyword evidence="3" id="KW-1185">Reference proteome</keyword>
<name>A0A9P7L4D3_9HYPO</name>
<feature type="compositionally biased region" description="Acidic residues" evidence="1">
    <location>
        <begin position="47"/>
        <end position="63"/>
    </location>
</feature>
<gene>
    <name evidence="2" type="ORF">H9Q72_008119</name>
</gene>
<organism evidence="2 3">
    <name type="scientific">Fusarium xylarioides</name>
    <dbReference type="NCBI Taxonomy" id="221167"/>
    <lineage>
        <taxon>Eukaryota</taxon>
        <taxon>Fungi</taxon>
        <taxon>Dikarya</taxon>
        <taxon>Ascomycota</taxon>
        <taxon>Pezizomycotina</taxon>
        <taxon>Sordariomycetes</taxon>
        <taxon>Hypocreomycetidae</taxon>
        <taxon>Hypocreales</taxon>
        <taxon>Nectriaceae</taxon>
        <taxon>Fusarium</taxon>
        <taxon>Fusarium fujikuroi species complex</taxon>
    </lineage>
</organism>
<dbReference type="AlphaFoldDB" id="A0A9P7L4D3"/>
<feature type="region of interest" description="Disordered" evidence="1">
    <location>
        <begin position="29"/>
        <end position="87"/>
    </location>
</feature>